<evidence type="ECO:0000313" key="4">
    <source>
        <dbReference type="Proteomes" id="UP000316598"/>
    </source>
</evidence>
<keyword evidence="1" id="KW-0472">Membrane</keyword>
<name>A0A5C5WTK8_9BACT</name>
<dbReference type="PROSITE" id="PS50990">
    <property type="entry name" value="PEPTIDASE_C39"/>
    <property type="match status" value="1"/>
</dbReference>
<accession>A0A5C5WTK8</accession>
<keyword evidence="1" id="KW-1133">Transmembrane helix</keyword>
<feature type="transmembrane region" description="Helical" evidence="1">
    <location>
        <begin position="73"/>
        <end position="91"/>
    </location>
</feature>
<dbReference type="Proteomes" id="UP000316598">
    <property type="component" value="Unassembled WGS sequence"/>
</dbReference>
<dbReference type="Gene3D" id="3.90.70.10">
    <property type="entry name" value="Cysteine proteinases"/>
    <property type="match status" value="1"/>
</dbReference>
<keyword evidence="1" id="KW-0812">Transmembrane</keyword>
<feature type="transmembrane region" description="Helical" evidence="1">
    <location>
        <begin position="35"/>
        <end position="53"/>
    </location>
</feature>
<sequence length="290" mass="31157">MTLDLAFGTAAIIGLSVLAFVVGRWLSARQQSNRGLFFTSSLALTLAFSWLLGGKLFWAELLPSASVIYWSNLMPVLLSLTAGFASMTGVLSRWNRSTTVVLLILLTSAYVAMPLARPAIAPADTNADSDWHGRVCLQSHGSTCAPAAAATLLRSASITASESQMARWCLTSQYGTEPLGLFRGLAIASQNYPRRARVASKDASTWEDLGQLPNVALVTFESFGNANGATRTLDRVFGPGREGHAVVVLGRTDGGQWLIADPAFGTTTWTDQTFQSRFTGDAIYLKRASR</sequence>
<evidence type="ECO:0000313" key="3">
    <source>
        <dbReference type="EMBL" id="TWT53888.1"/>
    </source>
</evidence>
<dbReference type="GO" id="GO:0016020">
    <property type="term" value="C:membrane"/>
    <property type="evidence" value="ECO:0007669"/>
    <property type="project" value="InterPro"/>
</dbReference>
<dbReference type="InterPro" id="IPR005074">
    <property type="entry name" value="Peptidase_C39"/>
</dbReference>
<dbReference type="GO" id="GO:0006508">
    <property type="term" value="P:proteolysis"/>
    <property type="evidence" value="ECO:0007669"/>
    <property type="project" value="InterPro"/>
</dbReference>
<proteinExistence type="predicted"/>
<evidence type="ECO:0000256" key="1">
    <source>
        <dbReference type="SAM" id="Phobius"/>
    </source>
</evidence>
<dbReference type="AlphaFoldDB" id="A0A5C5WTK8"/>
<dbReference type="OrthoDB" id="244916at2"/>
<dbReference type="GO" id="GO:0008233">
    <property type="term" value="F:peptidase activity"/>
    <property type="evidence" value="ECO:0007669"/>
    <property type="project" value="InterPro"/>
</dbReference>
<reference evidence="3 4" key="1">
    <citation type="submission" date="2019-02" db="EMBL/GenBank/DDBJ databases">
        <title>Deep-cultivation of Planctomycetes and their phenomic and genomic characterization uncovers novel biology.</title>
        <authorList>
            <person name="Wiegand S."/>
            <person name="Jogler M."/>
            <person name="Boedeker C."/>
            <person name="Pinto D."/>
            <person name="Vollmers J."/>
            <person name="Rivas-Marin E."/>
            <person name="Kohn T."/>
            <person name="Peeters S.H."/>
            <person name="Heuer A."/>
            <person name="Rast P."/>
            <person name="Oberbeckmann S."/>
            <person name="Bunk B."/>
            <person name="Jeske O."/>
            <person name="Meyerdierks A."/>
            <person name="Storesund J.E."/>
            <person name="Kallscheuer N."/>
            <person name="Luecker S."/>
            <person name="Lage O.M."/>
            <person name="Pohl T."/>
            <person name="Merkel B.J."/>
            <person name="Hornburger P."/>
            <person name="Mueller R.-W."/>
            <person name="Bruemmer F."/>
            <person name="Labrenz M."/>
            <person name="Spormann A.M."/>
            <person name="Op Den Camp H."/>
            <person name="Overmann J."/>
            <person name="Amann R."/>
            <person name="Jetten M.S.M."/>
            <person name="Mascher T."/>
            <person name="Medema M.H."/>
            <person name="Devos D.P."/>
            <person name="Kaster A.-K."/>
            <person name="Ovreas L."/>
            <person name="Rohde M."/>
            <person name="Galperin M.Y."/>
            <person name="Jogler C."/>
        </authorList>
    </citation>
    <scope>NUCLEOTIDE SEQUENCE [LARGE SCALE GENOMIC DNA]</scope>
    <source>
        <strain evidence="3 4">Pla22</strain>
    </source>
</reference>
<evidence type="ECO:0000259" key="2">
    <source>
        <dbReference type="PROSITE" id="PS50990"/>
    </source>
</evidence>
<protein>
    <submittedName>
        <fullName evidence="3">Peptidase C39 family protein</fullName>
    </submittedName>
</protein>
<organism evidence="3 4">
    <name type="scientific">Rubripirellula amarantea</name>
    <dbReference type="NCBI Taxonomy" id="2527999"/>
    <lineage>
        <taxon>Bacteria</taxon>
        <taxon>Pseudomonadati</taxon>
        <taxon>Planctomycetota</taxon>
        <taxon>Planctomycetia</taxon>
        <taxon>Pirellulales</taxon>
        <taxon>Pirellulaceae</taxon>
        <taxon>Rubripirellula</taxon>
    </lineage>
</organism>
<feature type="transmembrane region" description="Helical" evidence="1">
    <location>
        <begin position="98"/>
        <end position="116"/>
    </location>
</feature>
<feature type="domain" description="Peptidase C39" evidence="2">
    <location>
        <begin position="138"/>
        <end position="285"/>
    </location>
</feature>
<gene>
    <name evidence="3" type="ORF">Pla22_15220</name>
</gene>
<feature type="transmembrane region" description="Helical" evidence="1">
    <location>
        <begin position="6"/>
        <end position="23"/>
    </location>
</feature>
<comment type="caution">
    <text evidence="3">The sequence shown here is derived from an EMBL/GenBank/DDBJ whole genome shotgun (WGS) entry which is preliminary data.</text>
</comment>
<dbReference type="RefSeq" id="WP_146514022.1">
    <property type="nucleotide sequence ID" value="NZ_SJPI01000001.1"/>
</dbReference>
<dbReference type="EMBL" id="SJPI01000001">
    <property type="protein sequence ID" value="TWT53888.1"/>
    <property type="molecule type" value="Genomic_DNA"/>
</dbReference>
<keyword evidence="4" id="KW-1185">Reference proteome</keyword>
<dbReference type="GO" id="GO:0005524">
    <property type="term" value="F:ATP binding"/>
    <property type="evidence" value="ECO:0007669"/>
    <property type="project" value="InterPro"/>
</dbReference>